<keyword evidence="3" id="KW-1185">Reference proteome</keyword>
<sequence length="226" mass="25780">MRYTPKNLDQNVSPQSYAKKTATSDYNSMMLTDTTAREIRTLVHGIKEKKSVDIYDFSVLILRLTLSLAVLGYAHMIPTNYKRVDQSRKLNSKRSLDYVLSPFDIKYQPLDLPPAIPVSFQESLQFWNELGHGFSNGFDTVEPLPVEIKNGHITPDFSNGLDYPDPFLIVGLQAKRAAAILYSKELFFQDIPHSRAIFYNQEQRKRNGLSENKLGSLNPNLYNSKS</sequence>
<keyword evidence="1" id="KW-0812">Transmembrane</keyword>
<gene>
    <name evidence="2" type="ORF">HHI36_009591</name>
</gene>
<organism evidence="2 3">
    <name type="scientific">Cryptolaemus montrouzieri</name>
    <dbReference type="NCBI Taxonomy" id="559131"/>
    <lineage>
        <taxon>Eukaryota</taxon>
        <taxon>Metazoa</taxon>
        <taxon>Ecdysozoa</taxon>
        <taxon>Arthropoda</taxon>
        <taxon>Hexapoda</taxon>
        <taxon>Insecta</taxon>
        <taxon>Pterygota</taxon>
        <taxon>Neoptera</taxon>
        <taxon>Endopterygota</taxon>
        <taxon>Coleoptera</taxon>
        <taxon>Polyphaga</taxon>
        <taxon>Cucujiformia</taxon>
        <taxon>Coccinelloidea</taxon>
        <taxon>Coccinellidae</taxon>
        <taxon>Scymninae</taxon>
        <taxon>Scymnini</taxon>
        <taxon>Cryptolaemus</taxon>
    </lineage>
</organism>
<evidence type="ECO:0000256" key="1">
    <source>
        <dbReference type="SAM" id="Phobius"/>
    </source>
</evidence>
<keyword evidence="1" id="KW-1133">Transmembrane helix</keyword>
<reference evidence="2 3" key="1">
    <citation type="journal article" date="2021" name="BMC Biol.">
        <title>Horizontally acquired antibacterial genes associated with adaptive radiation of ladybird beetles.</title>
        <authorList>
            <person name="Li H.S."/>
            <person name="Tang X.F."/>
            <person name="Huang Y.H."/>
            <person name="Xu Z.Y."/>
            <person name="Chen M.L."/>
            <person name="Du X.Y."/>
            <person name="Qiu B.Y."/>
            <person name="Chen P.T."/>
            <person name="Zhang W."/>
            <person name="Slipinski A."/>
            <person name="Escalona H.E."/>
            <person name="Waterhouse R.M."/>
            <person name="Zwick A."/>
            <person name="Pang H."/>
        </authorList>
    </citation>
    <scope>NUCLEOTIDE SEQUENCE [LARGE SCALE GENOMIC DNA]</scope>
    <source>
        <strain evidence="2">SYSU2018</strain>
    </source>
</reference>
<protein>
    <submittedName>
        <fullName evidence="2">Uncharacterized protein</fullName>
    </submittedName>
</protein>
<dbReference type="EMBL" id="JABFTP020000001">
    <property type="protein sequence ID" value="KAL3265385.1"/>
    <property type="molecule type" value="Genomic_DNA"/>
</dbReference>
<comment type="caution">
    <text evidence="2">The sequence shown here is derived from an EMBL/GenBank/DDBJ whole genome shotgun (WGS) entry which is preliminary data.</text>
</comment>
<feature type="transmembrane region" description="Helical" evidence="1">
    <location>
        <begin position="54"/>
        <end position="76"/>
    </location>
</feature>
<keyword evidence="1" id="KW-0472">Membrane</keyword>
<dbReference type="Proteomes" id="UP001516400">
    <property type="component" value="Unassembled WGS sequence"/>
</dbReference>
<name>A0ABD2MG98_9CUCU</name>
<evidence type="ECO:0000313" key="2">
    <source>
        <dbReference type="EMBL" id="KAL3265385.1"/>
    </source>
</evidence>
<evidence type="ECO:0000313" key="3">
    <source>
        <dbReference type="Proteomes" id="UP001516400"/>
    </source>
</evidence>
<accession>A0ABD2MG98</accession>
<dbReference type="AlphaFoldDB" id="A0ABD2MG98"/>
<proteinExistence type="predicted"/>